<evidence type="ECO:0000256" key="2">
    <source>
        <dbReference type="SAM" id="Phobius"/>
    </source>
</evidence>
<feature type="transmembrane region" description="Helical" evidence="2">
    <location>
        <begin position="144"/>
        <end position="163"/>
    </location>
</feature>
<feature type="transmembrane region" description="Helical" evidence="2">
    <location>
        <begin position="103"/>
        <end position="124"/>
    </location>
</feature>
<feature type="region of interest" description="Disordered" evidence="1">
    <location>
        <begin position="311"/>
        <end position="334"/>
    </location>
</feature>
<feature type="transmembrane region" description="Helical" evidence="2">
    <location>
        <begin position="197"/>
        <end position="216"/>
    </location>
</feature>
<keyword evidence="2" id="KW-0472">Membrane</keyword>
<evidence type="ECO:0000313" key="3">
    <source>
        <dbReference type="EMBL" id="KAL2840088.1"/>
    </source>
</evidence>
<dbReference type="Proteomes" id="UP001610444">
    <property type="component" value="Unassembled WGS sequence"/>
</dbReference>
<comment type="caution">
    <text evidence="3">The sequence shown here is derived from an EMBL/GenBank/DDBJ whole genome shotgun (WGS) entry which is preliminary data.</text>
</comment>
<feature type="transmembrane region" description="Helical" evidence="2">
    <location>
        <begin position="272"/>
        <end position="296"/>
    </location>
</feature>
<organism evidence="3 4">
    <name type="scientific">Aspergillus pseudodeflectus</name>
    <dbReference type="NCBI Taxonomy" id="176178"/>
    <lineage>
        <taxon>Eukaryota</taxon>
        <taxon>Fungi</taxon>
        <taxon>Dikarya</taxon>
        <taxon>Ascomycota</taxon>
        <taxon>Pezizomycotina</taxon>
        <taxon>Eurotiomycetes</taxon>
        <taxon>Eurotiomycetidae</taxon>
        <taxon>Eurotiales</taxon>
        <taxon>Aspergillaceae</taxon>
        <taxon>Aspergillus</taxon>
        <taxon>Aspergillus subgen. Nidulantes</taxon>
    </lineage>
</organism>
<protein>
    <submittedName>
        <fullName evidence="3">Uncharacterized protein</fullName>
    </submittedName>
</protein>
<accession>A0ABR4JM97</accession>
<keyword evidence="4" id="KW-1185">Reference proteome</keyword>
<feature type="transmembrane region" description="Helical" evidence="2">
    <location>
        <begin position="57"/>
        <end position="75"/>
    </location>
</feature>
<dbReference type="EMBL" id="JBFXLR010000068">
    <property type="protein sequence ID" value="KAL2840088.1"/>
    <property type="molecule type" value="Genomic_DNA"/>
</dbReference>
<keyword evidence="2" id="KW-0812">Transmembrane</keyword>
<dbReference type="RefSeq" id="XP_070893857.1">
    <property type="nucleotide sequence ID" value="XM_071047035.1"/>
</dbReference>
<name>A0ABR4JM97_9EURO</name>
<reference evidence="3 4" key="1">
    <citation type="submission" date="2024-07" db="EMBL/GenBank/DDBJ databases">
        <title>Section-level genome sequencing and comparative genomics of Aspergillus sections Usti and Cavernicolus.</title>
        <authorList>
            <consortium name="Lawrence Berkeley National Laboratory"/>
            <person name="Nybo J.L."/>
            <person name="Vesth T.C."/>
            <person name="Theobald S."/>
            <person name="Frisvad J.C."/>
            <person name="Larsen T.O."/>
            <person name="Kjaerboelling I."/>
            <person name="Rothschild-Mancinelli K."/>
            <person name="Lyhne E.K."/>
            <person name="Kogle M.E."/>
            <person name="Barry K."/>
            <person name="Clum A."/>
            <person name="Na H."/>
            <person name="Ledsgaard L."/>
            <person name="Lin J."/>
            <person name="Lipzen A."/>
            <person name="Kuo A."/>
            <person name="Riley R."/>
            <person name="Mondo S."/>
            <person name="LaButti K."/>
            <person name="Haridas S."/>
            <person name="Pangalinan J."/>
            <person name="Salamov A.A."/>
            <person name="Simmons B.A."/>
            <person name="Magnuson J.K."/>
            <person name="Chen J."/>
            <person name="Drula E."/>
            <person name="Henrissat B."/>
            <person name="Wiebenga A."/>
            <person name="Lubbers R.J."/>
            <person name="Gomes A.C."/>
            <person name="Macurrencykelacurrency M.R."/>
            <person name="Stajich J."/>
            <person name="Grigoriev I.V."/>
            <person name="Mortensen U.H."/>
            <person name="De vries R.P."/>
            <person name="Baker S.E."/>
            <person name="Andersen M.R."/>
        </authorList>
    </citation>
    <scope>NUCLEOTIDE SEQUENCE [LARGE SCALE GENOMIC DNA]</scope>
    <source>
        <strain evidence="3 4">CBS 756.74</strain>
    </source>
</reference>
<sequence length="381" mass="42407">MSGTDAQIFGIYQSFQLDLARAVLGLDCLFAATSLGLGIGALVLLRRRPAKFRFAALPQWAVIGFLWVNFLYGIFSSARYGFVVHGAADQTGSLEDWYLVGNILPFLLLYAGNCALIYILYYTLHLVQAGCPKSPTPSDRRVKIRWALVALCTALSIVDWGLLTKAQLMTQPYEAGYMLGSEGAYAKAYVGFDTATYLVRLGISGEIMWCAAGLCVSTIRRRSRWRALSILLLITATFFLALNLMWTIFDIIRLPIFAAAATGSRSDGYYNAYYTANICQVCFYLIIYVGLISFCLRWGWLARRDEKEQAERDEKEEIERAKLPPEADSRPRAVAEVDGQGLDYEADSAPVNEVDSVAILEADSRRVFGPPVELDSTEIHK</sequence>
<gene>
    <name evidence="3" type="ORF">BJX68DRAFT_271793</name>
</gene>
<feature type="transmembrane region" description="Helical" evidence="2">
    <location>
        <begin position="22"/>
        <end position="45"/>
    </location>
</feature>
<evidence type="ECO:0000256" key="1">
    <source>
        <dbReference type="SAM" id="MobiDB-lite"/>
    </source>
</evidence>
<proteinExistence type="predicted"/>
<evidence type="ECO:0000313" key="4">
    <source>
        <dbReference type="Proteomes" id="UP001610444"/>
    </source>
</evidence>
<dbReference type="GeneID" id="98162199"/>
<feature type="transmembrane region" description="Helical" evidence="2">
    <location>
        <begin position="228"/>
        <end position="252"/>
    </location>
</feature>
<keyword evidence="2" id="KW-1133">Transmembrane helix</keyword>